<evidence type="ECO:0000313" key="10">
    <source>
        <dbReference type="Proteomes" id="UP000004221"/>
    </source>
</evidence>
<dbReference type="GO" id="GO:0006352">
    <property type="term" value="P:DNA-templated transcription initiation"/>
    <property type="evidence" value="ECO:0007669"/>
    <property type="project" value="InterPro"/>
</dbReference>
<keyword evidence="3 6" id="KW-0731">Sigma factor</keyword>
<dbReference type="Proteomes" id="UP000004221">
    <property type="component" value="Unassembled WGS sequence"/>
</dbReference>
<dbReference type="RefSeq" id="WP_008479823.1">
    <property type="nucleotide sequence ID" value="NZ_CAGS01000393.1"/>
</dbReference>
<dbReference type="Pfam" id="PF04542">
    <property type="entry name" value="Sigma70_r2"/>
    <property type="match status" value="1"/>
</dbReference>
<dbReference type="OrthoDB" id="157311at2"/>
<name>I4EKC6_9BACT</name>
<dbReference type="PANTHER" id="PTHR43133">
    <property type="entry name" value="RNA POLYMERASE ECF-TYPE SIGMA FACTO"/>
    <property type="match status" value="1"/>
</dbReference>
<evidence type="ECO:0000256" key="1">
    <source>
        <dbReference type="ARBA" id="ARBA00010641"/>
    </source>
</evidence>
<dbReference type="GO" id="GO:0003677">
    <property type="term" value="F:DNA binding"/>
    <property type="evidence" value="ECO:0007669"/>
    <property type="project" value="UniProtKB-KW"/>
</dbReference>
<accession>I4EKC6</accession>
<comment type="caution">
    <text evidence="9">The sequence shown here is derived from an EMBL/GenBank/DDBJ whole genome shotgun (WGS) entry which is preliminary data.</text>
</comment>
<proteinExistence type="inferred from homology"/>
<protein>
    <recommendedName>
        <fullName evidence="6">RNA polymerase sigma factor</fullName>
    </recommendedName>
</protein>
<keyword evidence="5 6" id="KW-0804">Transcription</keyword>
<evidence type="ECO:0000256" key="5">
    <source>
        <dbReference type="ARBA" id="ARBA00023163"/>
    </source>
</evidence>
<dbReference type="GO" id="GO:0016987">
    <property type="term" value="F:sigma factor activity"/>
    <property type="evidence" value="ECO:0007669"/>
    <property type="project" value="UniProtKB-KW"/>
</dbReference>
<sequence>MSEDDLLKSAQRGDPVALEELCRREWKPVYALVYRAVQNRVEAQDLTQEVFLRALKSLDRYRDTGTPFRAFLATVARNLLRDRWRRKTPYLVDLEKAHELVSPTDGPEEWALAESSLAPLRQAFGALPSEYQTVIRLRILEARAVGEVATLMGRTPGAIRQLQRRAIVSLRNTLHEGSRA</sequence>
<evidence type="ECO:0000256" key="4">
    <source>
        <dbReference type="ARBA" id="ARBA00023125"/>
    </source>
</evidence>
<dbReference type="PANTHER" id="PTHR43133:SF57">
    <property type="entry name" value="RNA POLYMERASE SIGMA-70 FACTOR"/>
    <property type="match status" value="1"/>
</dbReference>
<evidence type="ECO:0000256" key="6">
    <source>
        <dbReference type="RuleBase" id="RU000716"/>
    </source>
</evidence>
<dbReference type="AlphaFoldDB" id="I4EKC6"/>
<organism evidence="9 10">
    <name type="scientific">Nitrolancea hollandica Lb</name>
    <dbReference type="NCBI Taxonomy" id="1129897"/>
    <lineage>
        <taxon>Bacteria</taxon>
        <taxon>Pseudomonadati</taxon>
        <taxon>Thermomicrobiota</taxon>
        <taxon>Thermomicrobia</taxon>
        <taxon>Sphaerobacterales</taxon>
        <taxon>Sphaerobacterineae</taxon>
        <taxon>Sphaerobacteraceae</taxon>
        <taxon>Nitrolancea</taxon>
    </lineage>
</organism>
<dbReference type="InterPro" id="IPR013325">
    <property type="entry name" value="RNA_pol_sigma_r2"/>
</dbReference>
<evidence type="ECO:0000256" key="2">
    <source>
        <dbReference type="ARBA" id="ARBA00023015"/>
    </source>
</evidence>
<feature type="domain" description="RNA polymerase sigma-70 region 4" evidence="8">
    <location>
        <begin position="123"/>
        <end position="172"/>
    </location>
</feature>
<keyword evidence="4 6" id="KW-0238">DNA-binding</keyword>
<dbReference type="InterPro" id="IPR007630">
    <property type="entry name" value="RNA_pol_sigma70_r4"/>
</dbReference>
<keyword evidence="10" id="KW-1185">Reference proteome</keyword>
<dbReference type="PROSITE" id="PS01063">
    <property type="entry name" value="SIGMA70_ECF"/>
    <property type="match status" value="1"/>
</dbReference>
<dbReference type="Pfam" id="PF04545">
    <property type="entry name" value="Sigma70_r4"/>
    <property type="match status" value="1"/>
</dbReference>
<comment type="similarity">
    <text evidence="1 6">Belongs to the sigma-70 factor family. ECF subfamily.</text>
</comment>
<dbReference type="SUPFAM" id="SSF88946">
    <property type="entry name" value="Sigma2 domain of RNA polymerase sigma factors"/>
    <property type="match status" value="1"/>
</dbReference>
<dbReference type="InterPro" id="IPR014284">
    <property type="entry name" value="RNA_pol_sigma-70_dom"/>
</dbReference>
<dbReference type="NCBIfam" id="TIGR02937">
    <property type="entry name" value="sigma70-ECF"/>
    <property type="match status" value="1"/>
</dbReference>
<keyword evidence="2 6" id="KW-0805">Transcription regulation</keyword>
<dbReference type="Gene3D" id="1.10.10.10">
    <property type="entry name" value="Winged helix-like DNA-binding domain superfamily/Winged helix DNA-binding domain"/>
    <property type="match status" value="1"/>
</dbReference>
<gene>
    <name evidence="9" type="ORF">NITHO_4520004</name>
</gene>
<dbReference type="InterPro" id="IPR039425">
    <property type="entry name" value="RNA_pol_sigma-70-like"/>
</dbReference>
<dbReference type="InterPro" id="IPR036388">
    <property type="entry name" value="WH-like_DNA-bd_sf"/>
</dbReference>
<evidence type="ECO:0000313" key="9">
    <source>
        <dbReference type="EMBL" id="CCF85138.1"/>
    </source>
</evidence>
<dbReference type="EMBL" id="CAGS01000393">
    <property type="protein sequence ID" value="CCF85138.1"/>
    <property type="molecule type" value="Genomic_DNA"/>
</dbReference>
<dbReference type="InterPro" id="IPR007627">
    <property type="entry name" value="RNA_pol_sigma70_r2"/>
</dbReference>
<evidence type="ECO:0000256" key="3">
    <source>
        <dbReference type="ARBA" id="ARBA00023082"/>
    </source>
</evidence>
<feature type="domain" description="RNA polymerase sigma-70 region 2" evidence="7">
    <location>
        <begin position="27"/>
        <end position="88"/>
    </location>
</feature>
<evidence type="ECO:0000259" key="8">
    <source>
        <dbReference type="Pfam" id="PF04545"/>
    </source>
</evidence>
<dbReference type="SUPFAM" id="SSF88659">
    <property type="entry name" value="Sigma3 and sigma4 domains of RNA polymerase sigma factors"/>
    <property type="match status" value="1"/>
</dbReference>
<dbReference type="InterPro" id="IPR013324">
    <property type="entry name" value="RNA_pol_sigma_r3/r4-like"/>
</dbReference>
<evidence type="ECO:0000259" key="7">
    <source>
        <dbReference type="Pfam" id="PF04542"/>
    </source>
</evidence>
<dbReference type="Gene3D" id="1.10.1740.10">
    <property type="match status" value="1"/>
</dbReference>
<dbReference type="InterPro" id="IPR000838">
    <property type="entry name" value="RNA_pol_sigma70_ECF_CS"/>
</dbReference>
<reference evidence="9 10" key="1">
    <citation type="journal article" date="2012" name="ISME J.">
        <title>Nitrification expanded: discovery, physiology and genomics of a nitrite-oxidizing bacterium from the phylum Chloroflexi.</title>
        <authorList>
            <person name="Sorokin D.Y."/>
            <person name="Lucker S."/>
            <person name="Vejmelkova D."/>
            <person name="Kostrikina N.A."/>
            <person name="Kleerebezem R."/>
            <person name="Rijpstra W.I."/>
            <person name="Damste J.S."/>
            <person name="Le Paslier D."/>
            <person name="Muyzer G."/>
            <person name="Wagner M."/>
            <person name="van Loosdrecht M.C."/>
            <person name="Daims H."/>
        </authorList>
    </citation>
    <scope>NUCLEOTIDE SEQUENCE [LARGE SCALE GENOMIC DNA]</scope>
    <source>
        <strain evidence="10">none</strain>
    </source>
</reference>